<protein>
    <recommendedName>
        <fullName evidence="3">Fibronectin type-III domain-containing protein</fullName>
    </recommendedName>
</protein>
<reference evidence="1" key="1">
    <citation type="submission" date="2022-08" db="UniProtKB">
        <authorList>
            <consortium name="EnsemblMetazoa"/>
        </authorList>
    </citation>
    <scope>IDENTIFICATION</scope>
    <source>
        <strain evidence="1">Israel</strain>
    </source>
</reference>
<dbReference type="VEuPathDB" id="VectorBase:PPAI003549"/>
<name>A0A1B0D7M6_PHLPP</name>
<evidence type="ECO:0000313" key="2">
    <source>
        <dbReference type="Proteomes" id="UP000092462"/>
    </source>
</evidence>
<organism evidence="1 2">
    <name type="scientific">Phlebotomus papatasi</name>
    <name type="common">Sandfly</name>
    <dbReference type="NCBI Taxonomy" id="29031"/>
    <lineage>
        <taxon>Eukaryota</taxon>
        <taxon>Metazoa</taxon>
        <taxon>Ecdysozoa</taxon>
        <taxon>Arthropoda</taxon>
        <taxon>Hexapoda</taxon>
        <taxon>Insecta</taxon>
        <taxon>Pterygota</taxon>
        <taxon>Neoptera</taxon>
        <taxon>Endopterygota</taxon>
        <taxon>Diptera</taxon>
        <taxon>Nematocera</taxon>
        <taxon>Psychodoidea</taxon>
        <taxon>Psychodidae</taxon>
        <taxon>Phlebotomus</taxon>
        <taxon>Phlebotomus</taxon>
    </lineage>
</organism>
<dbReference type="EMBL" id="AJVK01027039">
    <property type="status" value="NOT_ANNOTATED_CDS"/>
    <property type="molecule type" value="Genomic_DNA"/>
</dbReference>
<dbReference type="InterPro" id="IPR036116">
    <property type="entry name" value="FN3_sf"/>
</dbReference>
<dbReference type="VEuPathDB" id="VectorBase:PPAPM1_006231"/>
<dbReference type="EnsemblMetazoa" id="PPAI003549-RA">
    <property type="protein sequence ID" value="PPAI003549-PA"/>
    <property type="gene ID" value="PPAI003549"/>
</dbReference>
<accession>A0A1B0D7M6</accession>
<keyword evidence="2" id="KW-1185">Reference proteome</keyword>
<dbReference type="AlphaFoldDB" id="A0A1B0D7M6"/>
<dbReference type="SUPFAM" id="SSF49265">
    <property type="entry name" value="Fibronectin type III"/>
    <property type="match status" value="1"/>
</dbReference>
<dbReference type="Proteomes" id="UP000092462">
    <property type="component" value="Unassembled WGS sequence"/>
</dbReference>
<sequence length="126" mass="14644">MILLHCVADNSLGRAKKYMEVSGRPGPAEFISAPWSRFVDSYNMTWKVMSYPPLQEVRLLYRKLLMNDTFQHPGRWHDVILTPTPRSSPEPSEHIMSFHLRGLQPSSVYEGIVQAKNRYGWNEVMH</sequence>
<evidence type="ECO:0000313" key="1">
    <source>
        <dbReference type="EnsemblMetazoa" id="PPAI003549-PA"/>
    </source>
</evidence>
<evidence type="ECO:0008006" key="3">
    <source>
        <dbReference type="Google" id="ProtNLM"/>
    </source>
</evidence>
<proteinExistence type="predicted"/>